<organism evidence="2 3">
    <name type="scientific">Gordonia soli NBRC 108243</name>
    <dbReference type="NCBI Taxonomy" id="1223545"/>
    <lineage>
        <taxon>Bacteria</taxon>
        <taxon>Bacillati</taxon>
        <taxon>Actinomycetota</taxon>
        <taxon>Actinomycetes</taxon>
        <taxon>Mycobacteriales</taxon>
        <taxon>Gordoniaceae</taxon>
        <taxon>Gordonia</taxon>
    </lineage>
</organism>
<name>M0QS41_9ACTN</name>
<dbReference type="STRING" id="1223545.GS4_41_00330"/>
<dbReference type="Proteomes" id="UP000011666">
    <property type="component" value="Unassembled WGS sequence"/>
</dbReference>
<comment type="caution">
    <text evidence="2">The sequence shown here is derived from an EMBL/GenBank/DDBJ whole genome shotgun (WGS) entry which is preliminary data.</text>
</comment>
<dbReference type="AlphaFoldDB" id="M0QS41"/>
<dbReference type="eggNOG" id="COG1540">
    <property type="taxonomic scope" value="Bacteria"/>
</dbReference>
<keyword evidence="3" id="KW-1185">Reference proteome</keyword>
<dbReference type="OrthoDB" id="4422408at2"/>
<evidence type="ECO:0000313" key="2">
    <source>
        <dbReference type="EMBL" id="GAC70787.1"/>
    </source>
</evidence>
<gene>
    <name evidence="2" type="ORF">GS4_41_00330</name>
</gene>
<feature type="compositionally biased region" description="Polar residues" evidence="1">
    <location>
        <begin position="1"/>
        <end position="15"/>
    </location>
</feature>
<dbReference type="EMBL" id="BANX01000041">
    <property type="protein sequence ID" value="GAC70787.1"/>
    <property type="molecule type" value="Genomic_DNA"/>
</dbReference>
<protein>
    <recommendedName>
        <fullName evidence="4">EcsC family protein</fullName>
    </recommendedName>
</protein>
<dbReference type="RefSeq" id="WP_007625127.1">
    <property type="nucleotide sequence ID" value="NZ_BANX01000041.1"/>
</dbReference>
<evidence type="ECO:0000313" key="3">
    <source>
        <dbReference type="Proteomes" id="UP000011666"/>
    </source>
</evidence>
<accession>M0QS41</accession>
<proteinExistence type="predicted"/>
<feature type="region of interest" description="Disordered" evidence="1">
    <location>
        <begin position="1"/>
        <end position="22"/>
    </location>
</feature>
<reference evidence="2 3" key="1">
    <citation type="submission" date="2013-01" db="EMBL/GenBank/DDBJ databases">
        <title>Whole genome shotgun sequence of Gordonia soli NBRC 108243.</title>
        <authorList>
            <person name="Isaki-Nakamura S."/>
            <person name="Hosoyama A."/>
            <person name="Tsuchikane K."/>
            <person name="Ando Y."/>
            <person name="Baba S."/>
            <person name="Ohji S."/>
            <person name="Hamada M."/>
            <person name="Tamura T."/>
            <person name="Yamazoe A."/>
            <person name="Yamazaki S."/>
            <person name="Fujita N."/>
        </authorList>
    </citation>
    <scope>NUCLEOTIDE SEQUENCE [LARGE SCALE GENOMIC DNA]</scope>
    <source>
        <strain evidence="2 3">NBRC 108243</strain>
    </source>
</reference>
<sequence>MSDNGDTAKASGTSAPTPPTVAVDATGSLIDRAQRLQAPAVKKYVDGLRTKHPDETPAQIIARLEKLYLTAVTGSGSAVGATAAIPGVGTFTAVGAMTGETAFFLEASALLALSIAEVHGISVHDSERRKTLVLAVALGEEGVLALGKLVGGRGGALRRLGGAAIPGGGLSGLNKKLITKLTRKFAIKRAPLIFGKLMPAGIGAVIGGAGNRALGKRVITNARAAFGPPPPAWTIDGEVLGDIPLPRSDR</sequence>
<evidence type="ECO:0008006" key="4">
    <source>
        <dbReference type="Google" id="ProtNLM"/>
    </source>
</evidence>
<evidence type="ECO:0000256" key="1">
    <source>
        <dbReference type="SAM" id="MobiDB-lite"/>
    </source>
</evidence>